<evidence type="ECO:0000256" key="2">
    <source>
        <dbReference type="ARBA" id="ARBA00022676"/>
    </source>
</evidence>
<evidence type="ECO:0000256" key="3">
    <source>
        <dbReference type="ARBA" id="ARBA00022679"/>
    </source>
</evidence>
<keyword evidence="5" id="KW-1133">Transmembrane helix</keyword>
<evidence type="ECO:0000313" key="10">
    <source>
        <dbReference type="EnsemblProtists" id="EOD14838"/>
    </source>
</evidence>
<feature type="domain" description="Hydroxyproline O-arabinosyltransferase-like" evidence="9">
    <location>
        <begin position="123"/>
        <end position="437"/>
    </location>
</feature>
<proteinExistence type="predicted"/>
<dbReference type="GeneID" id="17261122"/>
<keyword evidence="4" id="KW-0812">Transmembrane</keyword>
<keyword evidence="6" id="KW-0472">Membrane</keyword>
<organism evidence="10 11">
    <name type="scientific">Emiliania huxleyi (strain CCMP1516)</name>
    <dbReference type="NCBI Taxonomy" id="280463"/>
    <lineage>
        <taxon>Eukaryota</taxon>
        <taxon>Haptista</taxon>
        <taxon>Haptophyta</taxon>
        <taxon>Prymnesiophyceae</taxon>
        <taxon>Isochrysidales</taxon>
        <taxon>Noelaerhabdaceae</taxon>
        <taxon>Emiliania</taxon>
    </lineage>
</organism>
<evidence type="ECO:0000313" key="11">
    <source>
        <dbReference type="Proteomes" id="UP000013827"/>
    </source>
</evidence>
<dbReference type="PaxDb" id="2903-EOD14838"/>
<feature type="signal peptide" evidence="8">
    <location>
        <begin position="1"/>
        <end position="25"/>
    </location>
</feature>
<dbReference type="Pfam" id="PF23452">
    <property type="entry name" value="HPAT"/>
    <property type="match status" value="1"/>
</dbReference>
<evidence type="ECO:0000256" key="4">
    <source>
        <dbReference type="ARBA" id="ARBA00022692"/>
    </source>
</evidence>
<sequence length="579" mass="62328">MLSKRNLSLLLLPFAGVPLFQWARSMPQADLHDNSPHAPDAATLALIAARTRATNAAAGRADVAKVKAGGVSGGASSSSGGSSGGGSSGGASSSSGGSSGGGSSGRNISGVAVQGCPASRKPFHVVLTATADNYQSWQCRIMYHHWQRVRDSDPAGRCTELTGFTRLVASPGGRPDGLEAEIPSHFTPEYEPADISRFHGYRVINRPRSVTYFLKSARYAALQEEYLLVAETDHDHVLLQPIPNRAERGSPMAYLFGYMGPNPTHAPFIKRVWPAGGEAGYKQVQSIGPSPVLIHRADLEEVAGPWSETAVKLKTDPQADRTLGWVIEMWGYSIASASIGLRHQVFRDFQVEPGALSSAAQLDGFPLRYWIFHYTYQFEYYLDGTPCQPWTIGEFSLDKRHFSAEPPPYPLPDPPPGANKAAFFLVGAFNEAMRALGTAWPRRQPAPGSSEPPLQSVYGRRRLDWFGRHANGFATELRTMPLIKRLVGSEWACEDGSSLQLGGNGDARWRSGRSGRWGSMNNPDLGGACPVGACIYVDVSGSHNVAVNGSSLTVMRLFYRTASATPEVVARCHRSGGGA</sequence>
<dbReference type="InterPro" id="IPR056508">
    <property type="entry name" value="HPAT-like"/>
</dbReference>
<dbReference type="RefSeq" id="XP_005767267.1">
    <property type="nucleotide sequence ID" value="XM_005767210.1"/>
</dbReference>
<dbReference type="Proteomes" id="UP000013827">
    <property type="component" value="Unassembled WGS sequence"/>
</dbReference>
<dbReference type="GO" id="GO:0016757">
    <property type="term" value="F:glycosyltransferase activity"/>
    <property type="evidence" value="ECO:0007669"/>
    <property type="project" value="UniProtKB-KW"/>
</dbReference>
<keyword evidence="2" id="KW-0328">Glycosyltransferase</keyword>
<dbReference type="InterPro" id="IPR044845">
    <property type="entry name" value="HPAT/SRGT1-like"/>
</dbReference>
<evidence type="ECO:0000256" key="8">
    <source>
        <dbReference type="SAM" id="SignalP"/>
    </source>
</evidence>
<dbReference type="PANTHER" id="PTHR31485:SF7">
    <property type="entry name" value="PEPTIDYL SERINE ALPHA-GALACTOSYLTRANSFERASE"/>
    <property type="match status" value="1"/>
</dbReference>
<dbReference type="KEGG" id="ehx:EMIHUDRAFT_432679"/>
<dbReference type="STRING" id="2903.R1BXC6"/>
<dbReference type="GO" id="GO:0016020">
    <property type="term" value="C:membrane"/>
    <property type="evidence" value="ECO:0007669"/>
    <property type="project" value="UniProtKB-SubCell"/>
</dbReference>
<keyword evidence="8" id="KW-0732">Signal</keyword>
<dbReference type="PANTHER" id="PTHR31485">
    <property type="entry name" value="PEPTIDYL SERINE ALPHA-GALACTOSYLTRANSFERASE"/>
    <property type="match status" value="1"/>
</dbReference>
<protein>
    <recommendedName>
        <fullName evidence="9">Hydroxyproline O-arabinosyltransferase-like domain-containing protein</fullName>
    </recommendedName>
</protein>
<evidence type="ECO:0000256" key="1">
    <source>
        <dbReference type="ARBA" id="ARBA00004167"/>
    </source>
</evidence>
<evidence type="ECO:0000256" key="5">
    <source>
        <dbReference type="ARBA" id="ARBA00022989"/>
    </source>
</evidence>
<evidence type="ECO:0000256" key="6">
    <source>
        <dbReference type="ARBA" id="ARBA00023136"/>
    </source>
</evidence>
<dbReference type="eggNOG" id="ENOG502QQNK">
    <property type="taxonomic scope" value="Eukaryota"/>
</dbReference>
<feature type="region of interest" description="Disordered" evidence="7">
    <location>
        <begin position="69"/>
        <end position="106"/>
    </location>
</feature>
<name>A0A0D3IUA3_EMIH1</name>
<keyword evidence="11" id="KW-1185">Reference proteome</keyword>
<reference evidence="11" key="1">
    <citation type="journal article" date="2013" name="Nature">
        <title>Pan genome of the phytoplankton Emiliania underpins its global distribution.</title>
        <authorList>
            <person name="Read B.A."/>
            <person name="Kegel J."/>
            <person name="Klute M.J."/>
            <person name="Kuo A."/>
            <person name="Lefebvre S.C."/>
            <person name="Maumus F."/>
            <person name="Mayer C."/>
            <person name="Miller J."/>
            <person name="Monier A."/>
            <person name="Salamov A."/>
            <person name="Young J."/>
            <person name="Aguilar M."/>
            <person name="Claverie J.M."/>
            <person name="Frickenhaus S."/>
            <person name="Gonzalez K."/>
            <person name="Herman E.K."/>
            <person name="Lin Y.C."/>
            <person name="Napier J."/>
            <person name="Ogata H."/>
            <person name="Sarno A.F."/>
            <person name="Shmutz J."/>
            <person name="Schroeder D."/>
            <person name="de Vargas C."/>
            <person name="Verret F."/>
            <person name="von Dassow P."/>
            <person name="Valentin K."/>
            <person name="Van de Peer Y."/>
            <person name="Wheeler G."/>
            <person name="Dacks J.B."/>
            <person name="Delwiche C.F."/>
            <person name="Dyhrman S.T."/>
            <person name="Glockner G."/>
            <person name="John U."/>
            <person name="Richards T."/>
            <person name="Worden A.Z."/>
            <person name="Zhang X."/>
            <person name="Grigoriev I.V."/>
            <person name="Allen A.E."/>
            <person name="Bidle K."/>
            <person name="Borodovsky M."/>
            <person name="Bowler C."/>
            <person name="Brownlee C."/>
            <person name="Cock J.M."/>
            <person name="Elias M."/>
            <person name="Gladyshev V.N."/>
            <person name="Groth M."/>
            <person name="Guda C."/>
            <person name="Hadaegh A."/>
            <person name="Iglesias-Rodriguez M.D."/>
            <person name="Jenkins J."/>
            <person name="Jones B.M."/>
            <person name="Lawson T."/>
            <person name="Leese F."/>
            <person name="Lindquist E."/>
            <person name="Lobanov A."/>
            <person name="Lomsadze A."/>
            <person name="Malik S.B."/>
            <person name="Marsh M.E."/>
            <person name="Mackinder L."/>
            <person name="Mock T."/>
            <person name="Mueller-Roeber B."/>
            <person name="Pagarete A."/>
            <person name="Parker M."/>
            <person name="Probert I."/>
            <person name="Quesneville H."/>
            <person name="Raines C."/>
            <person name="Rensing S.A."/>
            <person name="Riano-Pachon D.M."/>
            <person name="Richier S."/>
            <person name="Rokitta S."/>
            <person name="Shiraiwa Y."/>
            <person name="Soanes D.M."/>
            <person name="van der Giezen M."/>
            <person name="Wahlund T.M."/>
            <person name="Williams B."/>
            <person name="Wilson W."/>
            <person name="Wolfe G."/>
            <person name="Wurch L.L."/>
        </authorList>
    </citation>
    <scope>NUCLEOTIDE SEQUENCE</scope>
</reference>
<reference evidence="10" key="2">
    <citation type="submission" date="2024-10" db="UniProtKB">
        <authorList>
            <consortium name="EnsemblProtists"/>
        </authorList>
    </citation>
    <scope>IDENTIFICATION</scope>
</reference>
<dbReference type="EnsemblProtists" id="EOD14838">
    <property type="protein sequence ID" value="EOD14838"/>
    <property type="gene ID" value="EMIHUDRAFT_432679"/>
</dbReference>
<feature type="chain" id="PRO_5044291212" description="Hydroxyproline O-arabinosyltransferase-like domain-containing protein" evidence="8">
    <location>
        <begin position="26"/>
        <end position="579"/>
    </location>
</feature>
<evidence type="ECO:0000256" key="7">
    <source>
        <dbReference type="SAM" id="MobiDB-lite"/>
    </source>
</evidence>
<evidence type="ECO:0000259" key="9">
    <source>
        <dbReference type="Pfam" id="PF23452"/>
    </source>
</evidence>
<comment type="subcellular location">
    <subcellularLocation>
        <location evidence="1">Membrane</location>
        <topology evidence="1">Single-pass membrane protein</topology>
    </subcellularLocation>
</comment>
<dbReference type="AlphaFoldDB" id="A0A0D3IUA3"/>
<dbReference type="HOGENOM" id="CLU_472867_0_0_1"/>
<keyword evidence="3" id="KW-0808">Transferase</keyword>
<dbReference type="OMA" id="FTERYWI"/>
<accession>A0A0D3IUA3</accession>